<dbReference type="AlphaFoldDB" id="A0A553HV55"/>
<dbReference type="OrthoDB" id="9974981at2759"/>
<dbReference type="InterPro" id="IPR045312">
    <property type="entry name" value="PCBER-like"/>
</dbReference>
<dbReference type="PANTHER" id="PTHR47706">
    <property type="entry name" value="NMRA-LIKE FAMILY PROTEIN"/>
    <property type="match status" value="1"/>
</dbReference>
<protein>
    <recommendedName>
        <fullName evidence="3">NmrA-like domain-containing protein</fullName>
    </recommendedName>
</protein>
<evidence type="ECO:0000313" key="4">
    <source>
        <dbReference type="EMBL" id="TRX91838.1"/>
    </source>
</evidence>
<dbReference type="Proteomes" id="UP000319160">
    <property type="component" value="Unassembled WGS sequence"/>
</dbReference>
<gene>
    <name evidence="4" type="ORF">FHL15_007157</name>
</gene>
<organism evidence="4 5">
    <name type="scientific">Xylaria flabelliformis</name>
    <dbReference type="NCBI Taxonomy" id="2512241"/>
    <lineage>
        <taxon>Eukaryota</taxon>
        <taxon>Fungi</taxon>
        <taxon>Dikarya</taxon>
        <taxon>Ascomycota</taxon>
        <taxon>Pezizomycotina</taxon>
        <taxon>Sordariomycetes</taxon>
        <taxon>Xylariomycetidae</taxon>
        <taxon>Xylariales</taxon>
        <taxon>Xylariaceae</taxon>
        <taxon>Xylaria</taxon>
    </lineage>
</organism>
<reference evidence="5" key="1">
    <citation type="submission" date="2019-06" db="EMBL/GenBank/DDBJ databases">
        <title>Draft genome sequence of the griseofulvin-producing fungus Xylaria cubensis strain G536.</title>
        <authorList>
            <person name="Mead M.E."/>
            <person name="Raja H.A."/>
            <person name="Steenwyk J.L."/>
            <person name="Knowles S.L."/>
            <person name="Oberlies N.H."/>
            <person name="Rokas A."/>
        </authorList>
    </citation>
    <scope>NUCLEOTIDE SEQUENCE [LARGE SCALE GENOMIC DNA]</scope>
    <source>
        <strain evidence="5">G536</strain>
    </source>
</reference>
<comment type="caution">
    <text evidence="4">The sequence shown here is derived from an EMBL/GenBank/DDBJ whole genome shotgun (WGS) entry which is preliminary data.</text>
</comment>
<dbReference type="SUPFAM" id="SSF51735">
    <property type="entry name" value="NAD(P)-binding Rossmann-fold domains"/>
    <property type="match status" value="1"/>
</dbReference>
<dbReference type="CDD" id="cd05259">
    <property type="entry name" value="PCBER_SDR_a"/>
    <property type="match status" value="1"/>
</dbReference>
<evidence type="ECO:0000259" key="3">
    <source>
        <dbReference type="Pfam" id="PF05368"/>
    </source>
</evidence>
<keyword evidence="5" id="KW-1185">Reference proteome</keyword>
<dbReference type="PANTHER" id="PTHR47706:SF1">
    <property type="entry name" value="CIPA-LIKE, PUTATIVE (AFU_ORTHOLOGUE AFUA_1G12460)-RELATED"/>
    <property type="match status" value="1"/>
</dbReference>
<dbReference type="InterPro" id="IPR008030">
    <property type="entry name" value="NmrA-like"/>
</dbReference>
<dbReference type="Gene3D" id="3.90.25.10">
    <property type="entry name" value="UDP-galactose 4-epimerase, domain 1"/>
    <property type="match status" value="1"/>
</dbReference>
<dbReference type="EMBL" id="VFLP01000041">
    <property type="protein sequence ID" value="TRX91838.1"/>
    <property type="molecule type" value="Genomic_DNA"/>
</dbReference>
<feature type="domain" description="NmrA-like" evidence="3">
    <location>
        <begin position="5"/>
        <end position="223"/>
    </location>
</feature>
<dbReference type="STRING" id="2512241.A0A553HV55"/>
<evidence type="ECO:0000256" key="1">
    <source>
        <dbReference type="ARBA" id="ARBA00022857"/>
    </source>
</evidence>
<keyword evidence="1" id="KW-0521">NADP</keyword>
<dbReference type="InterPro" id="IPR036291">
    <property type="entry name" value="NAD(P)-bd_dom_sf"/>
</dbReference>
<dbReference type="InterPro" id="IPR051609">
    <property type="entry name" value="NmrA/Isoflavone_reductase-like"/>
</dbReference>
<keyword evidence="2" id="KW-0560">Oxidoreductase</keyword>
<dbReference type="GO" id="GO:0016491">
    <property type="term" value="F:oxidoreductase activity"/>
    <property type="evidence" value="ECO:0007669"/>
    <property type="project" value="UniProtKB-KW"/>
</dbReference>
<dbReference type="Gene3D" id="3.40.50.720">
    <property type="entry name" value="NAD(P)-binding Rossmann-like Domain"/>
    <property type="match status" value="1"/>
</dbReference>
<evidence type="ECO:0000313" key="5">
    <source>
        <dbReference type="Proteomes" id="UP000319160"/>
    </source>
</evidence>
<name>A0A553HV55_9PEZI</name>
<accession>A0A553HV55</accession>
<dbReference type="Pfam" id="PF05368">
    <property type="entry name" value="NmrA"/>
    <property type="match status" value="1"/>
</dbReference>
<evidence type="ECO:0000256" key="2">
    <source>
        <dbReference type="ARBA" id="ARBA00023002"/>
    </source>
</evidence>
<proteinExistence type="predicted"/>
<sequence length="299" mass="32047">MSSIKKVAVAGGTGNLGPAVLQQLLEAGFDVTVLTRKQSSHSFPSSAKVAEVDYESLESLTNALQGHDAVVSTLGGPALAGQLKLVEAAAKAGIKRFIPSEFGSNTMHPKTAELPAFKGKIAVQTALKKEGQTSDLTYTVVLTGPFFDWGLKVGLVADVKGKSIKLWDGGDRVFSTTSLATIGRAVAGVLKHPEETKNRAVYVQDTALSLKQLLEIAKRATGSSDWKVENASIDDVVNKGWEELKKPQPNPANFVINFITLAIWGEGYGAKFDKLDNELLGIKELSEEDIEKLIREVAK</sequence>